<evidence type="ECO:0000313" key="9">
    <source>
        <dbReference type="Proteomes" id="UP000178583"/>
    </source>
</evidence>
<gene>
    <name evidence="8" type="ORF">A2215_01455</name>
</gene>
<reference evidence="8 9" key="1">
    <citation type="journal article" date="2016" name="Nat. Commun.">
        <title>Thousands of microbial genomes shed light on interconnected biogeochemical processes in an aquifer system.</title>
        <authorList>
            <person name="Anantharaman K."/>
            <person name="Brown C.T."/>
            <person name="Hug L.A."/>
            <person name="Sharon I."/>
            <person name="Castelle C.J."/>
            <person name="Probst A.J."/>
            <person name="Thomas B.C."/>
            <person name="Singh A."/>
            <person name="Wilkins M.J."/>
            <person name="Karaoz U."/>
            <person name="Brodie E.L."/>
            <person name="Williams K.H."/>
            <person name="Hubbard S.S."/>
            <person name="Banfield J.F."/>
        </authorList>
    </citation>
    <scope>NUCLEOTIDE SEQUENCE [LARGE SCALE GENOMIC DNA]</scope>
</reference>
<organism evidence="8 9">
    <name type="scientific">Candidatus Berkelbacteria bacterium RIFOXYA2_FULL_43_10</name>
    <dbReference type="NCBI Taxonomy" id="1797472"/>
    <lineage>
        <taxon>Bacteria</taxon>
        <taxon>Candidatus Berkelbacteria</taxon>
    </lineage>
</organism>
<dbReference type="AlphaFoldDB" id="A0A1F5EAC6"/>
<evidence type="ECO:0000256" key="3">
    <source>
        <dbReference type="ARBA" id="ARBA00023274"/>
    </source>
</evidence>
<dbReference type="GO" id="GO:0003735">
    <property type="term" value="F:structural constituent of ribosome"/>
    <property type="evidence" value="ECO:0007669"/>
    <property type="project" value="InterPro"/>
</dbReference>
<name>A0A1F5EAC6_9BACT</name>
<comment type="caution">
    <text evidence="8">The sequence shown here is derived from an EMBL/GenBank/DDBJ whole genome shotgun (WGS) entry which is preliminary data.</text>
</comment>
<accession>A0A1F5EAC6</accession>
<dbReference type="NCBIfam" id="TIGR00059">
    <property type="entry name" value="L17"/>
    <property type="match status" value="1"/>
</dbReference>
<protein>
    <recommendedName>
        <fullName evidence="4 6">50S ribosomal protein L17</fullName>
    </recommendedName>
</protein>
<evidence type="ECO:0000313" key="8">
    <source>
        <dbReference type="EMBL" id="OGD64367.1"/>
    </source>
</evidence>
<comment type="similarity">
    <text evidence="1 5">Belongs to the bacterial ribosomal protein bL17 family.</text>
</comment>
<evidence type="ECO:0000256" key="2">
    <source>
        <dbReference type="ARBA" id="ARBA00022980"/>
    </source>
</evidence>
<dbReference type="Pfam" id="PF01196">
    <property type="entry name" value="Ribosomal_L17"/>
    <property type="match status" value="1"/>
</dbReference>
<dbReference type="STRING" id="1797472.A2215_01455"/>
<feature type="region of interest" description="Disordered" evidence="7">
    <location>
        <begin position="118"/>
        <end position="140"/>
    </location>
</feature>
<evidence type="ECO:0000256" key="5">
    <source>
        <dbReference type="RuleBase" id="RU000660"/>
    </source>
</evidence>
<evidence type="ECO:0000256" key="4">
    <source>
        <dbReference type="ARBA" id="ARBA00035494"/>
    </source>
</evidence>
<evidence type="ECO:0000256" key="6">
    <source>
        <dbReference type="RuleBase" id="RU000661"/>
    </source>
</evidence>
<dbReference type="PANTHER" id="PTHR14413">
    <property type="entry name" value="RIBOSOMAL PROTEIN L17"/>
    <property type="match status" value="1"/>
</dbReference>
<dbReference type="GO" id="GO:0006412">
    <property type="term" value="P:translation"/>
    <property type="evidence" value="ECO:0007669"/>
    <property type="project" value="InterPro"/>
</dbReference>
<dbReference type="Proteomes" id="UP000178583">
    <property type="component" value="Unassembled WGS sequence"/>
</dbReference>
<dbReference type="InterPro" id="IPR036373">
    <property type="entry name" value="Ribosomal_bL17_sf"/>
</dbReference>
<dbReference type="Gene3D" id="3.90.1030.10">
    <property type="entry name" value="Ribosomal protein L17"/>
    <property type="match status" value="1"/>
</dbReference>
<dbReference type="SUPFAM" id="SSF64263">
    <property type="entry name" value="Prokaryotic ribosomal protein L17"/>
    <property type="match status" value="1"/>
</dbReference>
<proteinExistence type="inferred from homology"/>
<keyword evidence="2 5" id="KW-0689">Ribosomal protein</keyword>
<dbReference type="EMBL" id="MEZY01000020">
    <property type="protein sequence ID" value="OGD64367.1"/>
    <property type="molecule type" value="Genomic_DNA"/>
</dbReference>
<keyword evidence="3 5" id="KW-0687">Ribonucleoprotein</keyword>
<evidence type="ECO:0000256" key="7">
    <source>
        <dbReference type="SAM" id="MobiDB-lite"/>
    </source>
</evidence>
<dbReference type="InterPro" id="IPR000456">
    <property type="entry name" value="Ribosomal_bL17"/>
</dbReference>
<dbReference type="PANTHER" id="PTHR14413:SF16">
    <property type="entry name" value="LARGE RIBOSOMAL SUBUNIT PROTEIN BL17M"/>
    <property type="match status" value="1"/>
</dbReference>
<dbReference type="GO" id="GO:0015934">
    <property type="term" value="C:large ribosomal subunit"/>
    <property type="evidence" value="ECO:0007669"/>
    <property type="project" value="TreeGrafter"/>
</dbReference>
<sequence>MASKLSRKSAHRRSLVRNLLSSLILYESIKTTREKAMIVKSEIDILINKSKLQNLQSRRFAKSTLFDKNSYKKLFEQIVPRYGGVTSGYCKMYRLSNRLGDNAPMALLELSRKQEYLESKNKNENIKPSKTISDKKTKSK</sequence>
<evidence type="ECO:0000256" key="1">
    <source>
        <dbReference type="ARBA" id="ARBA00008777"/>
    </source>
</evidence>